<reference evidence="2 3" key="1">
    <citation type="submission" date="2019-07" db="EMBL/GenBank/DDBJ databases">
        <authorList>
            <person name="Brisse S."/>
            <person name="Rodrigues C."/>
            <person name="Thorpe H."/>
        </authorList>
    </citation>
    <scope>NUCLEOTIDE SEQUENCE [LARGE SCALE GENOMIC DNA]</scope>
    <source>
        <strain evidence="2">SB6411</strain>
    </source>
</reference>
<keyword evidence="1" id="KW-0812">Transmembrane</keyword>
<protein>
    <recommendedName>
        <fullName evidence="4">FidL-like membrane protein</fullName>
    </recommendedName>
</protein>
<comment type="caution">
    <text evidence="2">The sequence shown here is derived from an EMBL/GenBank/DDBJ whole genome shotgun (WGS) entry which is preliminary data.</text>
</comment>
<proteinExistence type="predicted"/>
<name>A0ABY6VPN7_9ENTR</name>
<feature type="transmembrane region" description="Helical" evidence="1">
    <location>
        <begin position="7"/>
        <end position="27"/>
    </location>
</feature>
<organism evidence="2 3">
    <name type="scientific">Klebsiella spallanzanii</name>
    <dbReference type="NCBI Taxonomy" id="2587528"/>
    <lineage>
        <taxon>Bacteria</taxon>
        <taxon>Pseudomonadati</taxon>
        <taxon>Pseudomonadota</taxon>
        <taxon>Gammaproteobacteria</taxon>
        <taxon>Enterobacterales</taxon>
        <taxon>Enterobacteriaceae</taxon>
        <taxon>Klebsiella/Raoultella group</taxon>
        <taxon>Klebsiella</taxon>
    </lineage>
</organism>
<dbReference type="Proteomes" id="UP000317652">
    <property type="component" value="Unassembled WGS sequence"/>
</dbReference>
<accession>A0ABY6VPN7</accession>
<evidence type="ECO:0000313" key="2">
    <source>
        <dbReference type="EMBL" id="VUS85585.1"/>
    </source>
</evidence>
<gene>
    <name evidence="2" type="ORF">SB6411_03220</name>
</gene>
<evidence type="ECO:0000313" key="3">
    <source>
        <dbReference type="Proteomes" id="UP000317652"/>
    </source>
</evidence>
<keyword evidence="1" id="KW-1133">Transmembrane helix</keyword>
<dbReference type="EMBL" id="CABGGS010000045">
    <property type="protein sequence ID" value="VUS85585.1"/>
    <property type="molecule type" value="Genomic_DNA"/>
</dbReference>
<evidence type="ECO:0000256" key="1">
    <source>
        <dbReference type="SAM" id="Phobius"/>
    </source>
</evidence>
<sequence length="161" mass="18665">MWKLNDNVSYVMAFSSLIILIICVYLISHFRSQAEAIACDANLSILDKDRTIDFHMNISFDNGDGFITIAGRDSASDAILRIRKTFSYLMKKNNVMVMYNDASIMNYSNGEEFGYFKKYLPAFFFSTRPEQKMLTRVIRVRDDTLVFMIVDTPLFVCEVKR</sequence>
<dbReference type="RefSeq" id="WP_139541434.1">
    <property type="nucleotide sequence ID" value="NZ_CABEJC010000040.1"/>
</dbReference>
<keyword evidence="3" id="KW-1185">Reference proteome</keyword>
<keyword evidence="1" id="KW-0472">Membrane</keyword>
<evidence type="ECO:0008006" key="4">
    <source>
        <dbReference type="Google" id="ProtNLM"/>
    </source>
</evidence>